<dbReference type="HOGENOM" id="CLU_1440912_0_0_1"/>
<reference evidence="2 3" key="1">
    <citation type="submission" date="2013-03" db="EMBL/GenBank/DDBJ databases">
        <title>The Genome Sequence of Cladophialophora psammophila CBS 110553.</title>
        <authorList>
            <consortium name="The Broad Institute Genomics Platform"/>
            <person name="Cuomo C."/>
            <person name="de Hoog S."/>
            <person name="Gorbushina A."/>
            <person name="Walker B."/>
            <person name="Young S.K."/>
            <person name="Zeng Q."/>
            <person name="Gargeya S."/>
            <person name="Fitzgerald M."/>
            <person name="Haas B."/>
            <person name="Abouelleil A."/>
            <person name="Allen A.W."/>
            <person name="Alvarado L."/>
            <person name="Arachchi H.M."/>
            <person name="Berlin A.M."/>
            <person name="Chapman S.B."/>
            <person name="Gainer-Dewar J."/>
            <person name="Goldberg J."/>
            <person name="Griggs A."/>
            <person name="Gujja S."/>
            <person name="Hansen M."/>
            <person name="Howarth C."/>
            <person name="Imamovic A."/>
            <person name="Ireland A."/>
            <person name="Larimer J."/>
            <person name="McCowan C."/>
            <person name="Murphy C."/>
            <person name="Pearson M."/>
            <person name="Poon T.W."/>
            <person name="Priest M."/>
            <person name="Roberts A."/>
            <person name="Saif S."/>
            <person name="Shea T."/>
            <person name="Sisk P."/>
            <person name="Sykes S."/>
            <person name="Wortman J."/>
            <person name="Nusbaum C."/>
            <person name="Birren B."/>
        </authorList>
    </citation>
    <scope>NUCLEOTIDE SEQUENCE [LARGE SCALE GENOMIC DNA]</scope>
    <source>
        <strain evidence="2 3">CBS 110553</strain>
    </source>
</reference>
<feature type="region of interest" description="Disordered" evidence="1">
    <location>
        <begin position="100"/>
        <end position="150"/>
    </location>
</feature>
<dbReference type="AlphaFoldDB" id="W9WN39"/>
<sequence>MDVDGLEDELAREVEDLQDMATKGGGTVTAVHKRFHESAANRQPAKGEKGECVKCGKFCSWSEMEFDDDGNPICTKCMDAGQPQMNSAIEIPKVPDEFQKDVRGRKPTRSGREVIKVEDDDEFDETQAGPTTRSAISRPGQKRKREDSGQVVTIQDTEYLVYTDQDDKGQLVRLEEQSCKGVKSLAER</sequence>
<evidence type="ECO:0000313" key="3">
    <source>
        <dbReference type="Proteomes" id="UP000019471"/>
    </source>
</evidence>
<comment type="caution">
    <text evidence="2">The sequence shown here is derived from an EMBL/GenBank/DDBJ whole genome shotgun (WGS) entry which is preliminary data.</text>
</comment>
<name>W9WN39_9EURO</name>
<dbReference type="GeneID" id="19195250"/>
<gene>
    <name evidence="2" type="ORF">A1O5_10557</name>
</gene>
<evidence type="ECO:0000256" key="1">
    <source>
        <dbReference type="SAM" id="MobiDB-lite"/>
    </source>
</evidence>
<dbReference type="EMBL" id="AMGX01000020">
    <property type="protein sequence ID" value="EXJ66405.1"/>
    <property type="molecule type" value="Genomic_DNA"/>
</dbReference>
<dbReference type="OrthoDB" id="10446710at2759"/>
<feature type="compositionally biased region" description="Basic and acidic residues" evidence="1">
    <location>
        <begin position="100"/>
        <end position="117"/>
    </location>
</feature>
<evidence type="ECO:0000313" key="2">
    <source>
        <dbReference type="EMBL" id="EXJ66405.1"/>
    </source>
</evidence>
<dbReference type="RefSeq" id="XP_007749323.1">
    <property type="nucleotide sequence ID" value="XM_007751133.1"/>
</dbReference>
<keyword evidence="3" id="KW-1185">Reference proteome</keyword>
<protein>
    <submittedName>
        <fullName evidence="2">Uncharacterized protein</fullName>
    </submittedName>
</protein>
<dbReference type="Proteomes" id="UP000019471">
    <property type="component" value="Unassembled WGS sequence"/>
</dbReference>
<proteinExistence type="predicted"/>
<accession>W9WN39</accession>
<organism evidence="2 3">
    <name type="scientific">Cladophialophora psammophila CBS 110553</name>
    <dbReference type="NCBI Taxonomy" id="1182543"/>
    <lineage>
        <taxon>Eukaryota</taxon>
        <taxon>Fungi</taxon>
        <taxon>Dikarya</taxon>
        <taxon>Ascomycota</taxon>
        <taxon>Pezizomycotina</taxon>
        <taxon>Eurotiomycetes</taxon>
        <taxon>Chaetothyriomycetidae</taxon>
        <taxon>Chaetothyriales</taxon>
        <taxon>Herpotrichiellaceae</taxon>
        <taxon>Cladophialophora</taxon>
    </lineage>
</organism>